<dbReference type="GO" id="GO:0016787">
    <property type="term" value="F:hydrolase activity"/>
    <property type="evidence" value="ECO:0007669"/>
    <property type="project" value="UniProtKB-KW"/>
</dbReference>
<dbReference type="PROSITE" id="PS51194">
    <property type="entry name" value="HELICASE_CTER"/>
    <property type="match status" value="1"/>
</dbReference>
<dbReference type="PROSITE" id="PS51192">
    <property type="entry name" value="HELICASE_ATP_BIND_1"/>
    <property type="match status" value="1"/>
</dbReference>
<dbReference type="Gene3D" id="3.40.50.300">
    <property type="entry name" value="P-loop containing nucleotide triphosphate hydrolases"/>
    <property type="match status" value="2"/>
</dbReference>
<keyword evidence="4" id="KW-0378">Hydrolase</keyword>
<dbReference type="SMART" id="SM00487">
    <property type="entry name" value="DEXDc"/>
    <property type="match status" value="1"/>
</dbReference>
<dbReference type="Pfam" id="PF16124">
    <property type="entry name" value="RecQ_Zn_bind"/>
    <property type="match status" value="1"/>
</dbReference>
<dbReference type="SUPFAM" id="SSF52540">
    <property type="entry name" value="P-loop containing nucleoside triphosphate hydrolases"/>
    <property type="match status" value="1"/>
</dbReference>
<keyword evidence="5" id="KW-0347">Helicase</keyword>
<evidence type="ECO:0000256" key="3">
    <source>
        <dbReference type="ARBA" id="ARBA00022741"/>
    </source>
</evidence>
<dbReference type="InterPro" id="IPR032284">
    <property type="entry name" value="RecQ_Zn-bd"/>
</dbReference>
<keyword evidence="3" id="KW-0547">Nucleotide-binding</keyword>
<dbReference type="EC" id="5.6.2.4" evidence="10"/>
<evidence type="ECO:0000256" key="8">
    <source>
        <dbReference type="ARBA" id="ARBA00023235"/>
    </source>
</evidence>
<dbReference type="InterPro" id="IPR027417">
    <property type="entry name" value="P-loop_NTPase"/>
</dbReference>
<organism evidence="15 16">
    <name type="scientific">Butyricicoccus pullicaecorum</name>
    <dbReference type="NCBI Taxonomy" id="501571"/>
    <lineage>
        <taxon>Bacteria</taxon>
        <taxon>Bacillati</taxon>
        <taxon>Bacillota</taxon>
        <taxon>Clostridia</taxon>
        <taxon>Eubacteriales</taxon>
        <taxon>Butyricicoccaceae</taxon>
        <taxon>Butyricicoccus</taxon>
    </lineage>
</organism>
<dbReference type="AlphaFoldDB" id="A0A1Y4LEJ2"/>
<evidence type="ECO:0000259" key="13">
    <source>
        <dbReference type="PROSITE" id="PS51192"/>
    </source>
</evidence>
<evidence type="ECO:0000313" key="15">
    <source>
        <dbReference type="EMBL" id="OUP54320.1"/>
    </source>
</evidence>
<dbReference type="InterPro" id="IPR014001">
    <property type="entry name" value="Helicase_ATP-bd"/>
</dbReference>
<dbReference type="PANTHER" id="PTHR13710">
    <property type="entry name" value="DNA HELICASE RECQ FAMILY MEMBER"/>
    <property type="match status" value="1"/>
</dbReference>
<evidence type="ECO:0000256" key="7">
    <source>
        <dbReference type="ARBA" id="ARBA00023125"/>
    </source>
</evidence>
<feature type="domain" description="Helicase C-terminal" evidence="14">
    <location>
        <begin position="235"/>
        <end position="389"/>
    </location>
</feature>
<keyword evidence="2" id="KW-0479">Metal-binding</keyword>
<evidence type="ECO:0000256" key="5">
    <source>
        <dbReference type="ARBA" id="ARBA00022806"/>
    </source>
</evidence>
<keyword evidence="7" id="KW-0238">DNA-binding</keyword>
<dbReference type="InterPro" id="IPR004589">
    <property type="entry name" value="DNA_helicase_ATP-dep_RecQ"/>
</dbReference>
<reference evidence="16" key="1">
    <citation type="submission" date="2017-04" db="EMBL/GenBank/DDBJ databases">
        <title>Function of individual gut microbiota members based on whole genome sequencing of pure cultures obtained from chicken caecum.</title>
        <authorList>
            <person name="Medvecky M."/>
            <person name="Cejkova D."/>
            <person name="Polansky O."/>
            <person name="Karasova D."/>
            <person name="Kubasova T."/>
            <person name="Cizek A."/>
            <person name="Rychlik I."/>
        </authorList>
    </citation>
    <scope>NUCLEOTIDE SEQUENCE [LARGE SCALE GENOMIC DNA]</scope>
    <source>
        <strain evidence="16">An180</strain>
    </source>
</reference>
<evidence type="ECO:0000313" key="16">
    <source>
        <dbReference type="Proteomes" id="UP000195897"/>
    </source>
</evidence>
<evidence type="ECO:0000256" key="12">
    <source>
        <dbReference type="ARBA" id="ARBA00044550"/>
    </source>
</evidence>
<gene>
    <name evidence="15" type="ORF">B5F17_00020</name>
</gene>
<keyword evidence="6" id="KW-0067">ATP-binding</keyword>
<dbReference type="GO" id="GO:0006310">
    <property type="term" value="P:DNA recombination"/>
    <property type="evidence" value="ECO:0007669"/>
    <property type="project" value="InterPro"/>
</dbReference>
<evidence type="ECO:0000256" key="11">
    <source>
        <dbReference type="ARBA" id="ARBA00044535"/>
    </source>
</evidence>
<dbReference type="RefSeq" id="WP_087369667.1">
    <property type="nucleotide sequence ID" value="NZ_NFKK01000001.1"/>
</dbReference>
<evidence type="ECO:0000256" key="9">
    <source>
        <dbReference type="ARBA" id="ARBA00034617"/>
    </source>
</evidence>
<comment type="catalytic activity">
    <reaction evidence="9">
        <text>Couples ATP hydrolysis with the unwinding of duplex DNA by translocating in the 3'-5' direction.</text>
        <dbReference type="EC" id="5.6.2.4"/>
    </reaction>
</comment>
<dbReference type="Proteomes" id="UP000195897">
    <property type="component" value="Unassembled WGS sequence"/>
</dbReference>
<comment type="caution">
    <text evidence="15">The sequence shown here is derived from an EMBL/GenBank/DDBJ whole genome shotgun (WGS) entry which is preliminary data.</text>
</comment>
<dbReference type="GO" id="GO:0046872">
    <property type="term" value="F:metal ion binding"/>
    <property type="evidence" value="ECO:0007669"/>
    <property type="project" value="UniProtKB-KW"/>
</dbReference>
<dbReference type="NCBIfam" id="TIGR00614">
    <property type="entry name" value="recQ_fam"/>
    <property type="match status" value="1"/>
</dbReference>
<dbReference type="PANTHER" id="PTHR13710:SF105">
    <property type="entry name" value="ATP-DEPENDENT DNA HELICASE Q1"/>
    <property type="match status" value="1"/>
</dbReference>
<evidence type="ECO:0000256" key="2">
    <source>
        <dbReference type="ARBA" id="ARBA00022723"/>
    </source>
</evidence>
<protein>
    <recommendedName>
        <fullName evidence="11">ATP-dependent DNA helicase RecQ</fullName>
        <ecNumber evidence="10">5.6.2.4</ecNumber>
    </recommendedName>
    <alternativeName>
        <fullName evidence="12">DNA 3'-5' helicase RecQ</fullName>
    </alternativeName>
</protein>
<dbReference type="Pfam" id="PF00271">
    <property type="entry name" value="Helicase_C"/>
    <property type="match status" value="1"/>
</dbReference>
<accession>A0A1Y4LEJ2</accession>
<evidence type="ECO:0000256" key="1">
    <source>
        <dbReference type="ARBA" id="ARBA00005446"/>
    </source>
</evidence>
<evidence type="ECO:0000256" key="6">
    <source>
        <dbReference type="ARBA" id="ARBA00022840"/>
    </source>
</evidence>
<comment type="similarity">
    <text evidence="1">Belongs to the helicase family. RecQ subfamily.</text>
</comment>
<proteinExistence type="inferred from homology"/>
<dbReference type="CDD" id="cd17920">
    <property type="entry name" value="DEXHc_RecQ"/>
    <property type="match status" value="1"/>
</dbReference>
<dbReference type="InterPro" id="IPR011545">
    <property type="entry name" value="DEAD/DEAH_box_helicase_dom"/>
</dbReference>
<dbReference type="GO" id="GO:0003677">
    <property type="term" value="F:DNA binding"/>
    <property type="evidence" value="ECO:0007669"/>
    <property type="project" value="UniProtKB-KW"/>
</dbReference>
<dbReference type="Pfam" id="PF00270">
    <property type="entry name" value="DEAD"/>
    <property type="match status" value="1"/>
</dbReference>
<dbReference type="EMBL" id="NFKK01000001">
    <property type="protein sequence ID" value="OUP54320.1"/>
    <property type="molecule type" value="Genomic_DNA"/>
</dbReference>
<sequence length="421" mass="47339">MCQLLIDPKLRHALQTLGVVELRPHQLGAFISIDRGHDVLALLPTGSGKSLLFQLPALLDPPGALTLVISPLRALQDDQATTLQAHGISTALLNSDLSESQHAEILSAFTQAGGILYTTPEQLCRDDVRNALQCSSLRRVVLDEAHVIAEASDYFRAAYMDLGSFIEAFPQAQRIALTATATKQTRKRIIRRFQLRDPDIFTVPMRRNNLHLHVKKIASPAKSLHLTANDLLYRGVENELMGWWENRSGSAIVYCATVAETQTLAAWLKSKNWKALCFHGELSQKKRKRVLNKFKTKDRSLVVATTAFGLGIDKPNVRLVIHAGLPLTMDDYVQQIGRAGRDGKKSRCVLFYRPEDFARNKQILLHGASEPDRQSYYLTNRLDALKDFVSADCCLWKIIEKYFGEYPHKSCKHCCVCKRHL</sequence>
<dbReference type="GO" id="GO:0005694">
    <property type="term" value="C:chromosome"/>
    <property type="evidence" value="ECO:0007669"/>
    <property type="project" value="TreeGrafter"/>
</dbReference>
<dbReference type="GO" id="GO:0005737">
    <property type="term" value="C:cytoplasm"/>
    <property type="evidence" value="ECO:0007669"/>
    <property type="project" value="TreeGrafter"/>
</dbReference>
<dbReference type="GO" id="GO:0009378">
    <property type="term" value="F:four-way junction helicase activity"/>
    <property type="evidence" value="ECO:0007669"/>
    <property type="project" value="TreeGrafter"/>
</dbReference>
<name>A0A1Y4LEJ2_9FIRM</name>
<evidence type="ECO:0000259" key="14">
    <source>
        <dbReference type="PROSITE" id="PS51194"/>
    </source>
</evidence>
<evidence type="ECO:0000256" key="4">
    <source>
        <dbReference type="ARBA" id="ARBA00022801"/>
    </source>
</evidence>
<dbReference type="GO" id="GO:0006281">
    <property type="term" value="P:DNA repair"/>
    <property type="evidence" value="ECO:0007669"/>
    <property type="project" value="TreeGrafter"/>
</dbReference>
<dbReference type="InterPro" id="IPR001650">
    <property type="entry name" value="Helicase_C-like"/>
</dbReference>
<dbReference type="SMART" id="SM00490">
    <property type="entry name" value="HELICc"/>
    <property type="match status" value="1"/>
</dbReference>
<dbReference type="GO" id="GO:0005524">
    <property type="term" value="F:ATP binding"/>
    <property type="evidence" value="ECO:0007669"/>
    <property type="project" value="UniProtKB-KW"/>
</dbReference>
<keyword evidence="8" id="KW-0413">Isomerase</keyword>
<evidence type="ECO:0000256" key="10">
    <source>
        <dbReference type="ARBA" id="ARBA00034808"/>
    </source>
</evidence>
<feature type="domain" description="Helicase ATP-binding" evidence="13">
    <location>
        <begin position="30"/>
        <end position="199"/>
    </location>
</feature>
<dbReference type="GO" id="GO:0043138">
    <property type="term" value="F:3'-5' DNA helicase activity"/>
    <property type="evidence" value="ECO:0007669"/>
    <property type="project" value="UniProtKB-EC"/>
</dbReference>